<keyword evidence="10" id="KW-0472">Membrane</keyword>
<evidence type="ECO:0000256" key="12">
    <source>
        <dbReference type="ARBA" id="ARBA00031989"/>
    </source>
</evidence>
<name>A0A9D4E882_DREPO</name>
<keyword evidence="6" id="KW-0851">Voltage-gated channel</keyword>
<reference evidence="15" key="2">
    <citation type="submission" date="2020-11" db="EMBL/GenBank/DDBJ databases">
        <authorList>
            <person name="McCartney M.A."/>
            <person name="Auch B."/>
            <person name="Kono T."/>
            <person name="Mallez S."/>
            <person name="Becker A."/>
            <person name="Gohl D.M."/>
            <person name="Silverstein K.A.T."/>
            <person name="Koren S."/>
            <person name="Bechman K.B."/>
            <person name="Herman A."/>
            <person name="Abrahante J.E."/>
            <person name="Garbe J."/>
        </authorList>
    </citation>
    <scope>NUCLEOTIDE SEQUENCE</scope>
    <source>
        <strain evidence="15">Duluth1</strain>
        <tissue evidence="15">Whole animal</tissue>
    </source>
</reference>
<evidence type="ECO:0000313" key="15">
    <source>
        <dbReference type="EMBL" id="KAH3773640.1"/>
    </source>
</evidence>
<feature type="compositionally biased region" description="Polar residues" evidence="13">
    <location>
        <begin position="493"/>
        <end position="519"/>
    </location>
</feature>
<dbReference type="InterPro" id="IPR031846">
    <property type="entry name" value="Hvcn1"/>
</dbReference>
<dbReference type="Pfam" id="PF00520">
    <property type="entry name" value="Ion_trans"/>
    <property type="match status" value="1"/>
</dbReference>
<dbReference type="Proteomes" id="UP000828390">
    <property type="component" value="Unassembled WGS sequence"/>
</dbReference>
<evidence type="ECO:0000256" key="4">
    <source>
        <dbReference type="ARBA" id="ARBA00022475"/>
    </source>
</evidence>
<dbReference type="InterPro" id="IPR027359">
    <property type="entry name" value="Volt_channel_dom_sf"/>
</dbReference>
<evidence type="ECO:0000259" key="14">
    <source>
        <dbReference type="Pfam" id="PF00520"/>
    </source>
</evidence>
<organism evidence="15 16">
    <name type="scientific">Dreissena polymorpha</name>
    <name type="common">Zebra mussel</name>
    <name type="synonym">Mytilus polymorpha</name>
    <dbReference type="NCBI Taxonomy" id="45954"/>
    <lineage>
        <taxon>Eukaryota</taxon>
        <taxon>Metazoa</taxon>
        <taxon>Spiralia</taxon>
        <taxon>Lophotrochozoa</taxon>
        <taxon>Mollusca</taxon>
        <taxon>Bivalvia</taxon>
        <taxon>Autobranchia</taxon>
        <taxon>Heteroconchia</taxon>
        <taxon>Euheterodonta</taxon>
        <taxon>Imparidentia</taxon>
        <taxon>Neoheterodontei</taxon>
        <taxon>Myida</taxon>
        <taxon>Dreissenoidea</taxon>
        <taxon>Dreissenidae</taxon>
        <taxon>Dreissena</taxon>
    </lineage>
</organism>
<accession>A0A9D4E882</accession>
<evidence type="ECO:0000256" key="11">
    <source>
        <dbReference type="ARBA" id="ARBA00023303"/>
    </source>
</evidence>
<keyword evidence="7" id="KW-1133">Transmembrane helix</keyword>
<evidence type="ECO:0000256" key="8">
    <source>
        <dbReference type="ARBA" id="ARBA00023054"/>
    </source>
</evidence>
<dbReference type="Gene3D" id="1.20.120.350">
    <property type="entry name" value="Voltage-gated potassium channels. Chain C"/>
    <property type="match status" value="1"/>
</dbReference>
<keyword evidence="11" id="KW-0407">Ion channel</keyword>
<keyword evidence="4" id="KW-1003">Cell membrane</keyword>
<keyword evidence="3" id="KW-0813">Transport</keyword>
<dbReference type="EMBL" id="JAIWYP010000009">
    <property type="protein sequence ID" value="KAH3773640.1"/>
    <property type="molecule type" value="Genomic_DNA"/>
</dbReference>
<protein>
    <recommendedName>
        <fullName evidence="2">Voltage-gated hydrogen channel 1</fullName>
    </recommendedName>
    <alternativeName>
        <fullName evidence="12">Hydrogen voltage-gated channel 1</fullName>
    </alternativeName>
</protein>
<dbReference type="GO" id="GO:0034702">
    <property type="term" value="C:monoatomic ion channel complex"/>
    <property type="evidence" value="ECO:0007669"/>
    <property type="project" value="UniProtKB-KW"/>
</dbReference>
<keyword evidence="16" id="KW-1185">Reference proteome</keyword>
<evidence type="ECO:0000256" key="6">
    <source>
        <dbReference type="ARBA" id="ARBA00022882"/>
    </source>
</evidence>
<evidence type="ECO:0000256" key="7">
    <source>
        <dbReference type="ARBA" id="ARBA00022989"/>
    </source>
</evidence>
<evidence type="ECO:0000313" key="16">
    <source>
        <dbReference type="Proteomes" id="UP000828390"/>
    </source>
</evidence>
<evidence type="ECO:0000256" key="13">
    <source>
        <dbReference type="SAM" id="MobiDB-lite"/>
    </source>
</evidence>
<comment type="caution">
    <text evidence="15">The sequence shown here is derived from an EMBL/GenBank/DDBJ whole genome shotgun (WGS) entry which is preliminary data.</text>
</comment>
<proteinExistence type="predicted"/>
<keyword evidence="5" id="KW-0812">Transmembrane</keyword>
<dbReference type="InterPro" id="IPR005821">
    <property type="entry name" value="Ion_trans_dom"/>
</dbReference>
<dbReference type="GO" id="GO:0030171">
    <property type="term" value="F:voltage-gated proton channel activity"/>
    <property type="evidence" value="ECO:0007669"/>
    <property type="project" value="InterPro"/>
</dbReference>
<evidence type="ECO:0000256" key="9">
    <source>
        <dbReference type="ARBA" id="ARBA00023065"/>
    </source>
</evidence>
<evidence type="ECO:0000256" key="10">
    <source>
        <dbReference type="ARBA" id="ARBA00023136"/>
    </source>
</evidence>
<evidence type="ECO:0000256" key="3">
    <source>
        <dbReference type="ARBA" id="ARBA00022448"/>
    </source>
</evidence>
<evidence type="ECO:0000256" key="5">
    <source>
        <dbReference type="ARBA" id="ARBA00022692"/>
    </source>
</evidence>
<dbReference type="PANTHER" id="PTHR46480">
    <property type="entry name" value="F20B24.22"/>
    <property type="match status" value="1"/>
</dbReference>
<feature type="domain" description="Ion transport" evidence="14">
    <location>
        <begin position="252"/>
        <end position="328"/>
    </location>
</feature>
<sequence length="587" mass="65616">MSNLKRMSNASFLSRQLGFTLTYTGSQLERTEHVLEKEIRRESCFPPRKNKLARLRHDGELILHSKHILMLIVVLNLVDCCLVLGELILDIHYIKGLRDKTEERSQKFVDTMVKRYPDDLSGFSTDNLDDLYAHLYTADCNWPPRVDVMYVPGDNITLINGTFQSDVDAGNASRLRASTHRSADHPPLPTASNILHTIPETVYETRLPDLEPHGTHGGSHAAAGQSVWEDVAHGLHGTAGHSVWEDVAHGLHKASITILGILFFESILKIICMGKEFLSKKLEVFDTIVVIVSFVVDVALLRGLTQFKVQDALLILSFLLPWRVIRVVNSLIVAVLDHEHFRLKMLYKEKKIISAQLERLEETEKRWDFHLQKIESFCESEGIPKWKIRQHTALGRKQSTITTMASLALCGMLPGIIMGPGDKKMFNRIFEQNANAHAKDDVPKPNNATITALVSATIGLKPNKINKNPSVPVINLDIIDESVNSDDEDSADFQETGSRSNVSANGSTFYKTPRQSIQSDPGHGVLNLPKGSLAAHKRVSFDHIEIRPLLTHQTSVCSEYSDAVENVETQNDNNVTDPTNPVKFGIV</sequence>
<keyword evidence="8" id="KW-0175">Coiled coil</keyword>
<dbReference type="PANTHER" id="PTHR46480:SF1">
    <property type="entry name" value="VOLTAGE-GATED HYDROGEN CHANNEL 1"/>
    <property type="match status" value="1"/>
</dbReference>
<gene>
    <name evidence="15" type="ORF">DPMN_175006</name>
</gene>
<evidence type="ECO:0000256" key="2">
    <source>
        <dbReference type="ARBA" id="ARBA00015897"/>
    </source>
</evidence>
<reference evidence="15" key="1">
    <citation type="journal article" date="2019" name="bioRxiv">
        <title>The Genome of the Zebra Mussel, Dreissena polymorpha: A Resource for Invasive Species Research.</title>
        <authorList>
            <person name="McCartney M.A."/>
            <person name="Auch B."/>
            <person name="Kono T."/>
            <person name="Mallez S."/>
            <person name="Zhang Y."/>
            <person name="Obille A."/>
            <person name="Becker A."/>
            <person name="Abrahante J.E."/>
            <person name="Garbe J."/>
            <person name="Badalamenti J.P."/>
            <person name="Herman A."/>
            <person name="Mangelson H."/>
            <person name="Liachko I."/>
            <person name="Sullivan S."/>
            <person name="Sone E.D."/>
            <person name="Koren S."/>
            <person name="Silverstein K.A.T."/>
            <person name="Beckman K.B."/>
            <person name="Gohl D.M."/>
        </authorList>
    </citation>
    <scope>NUCLEOTIDE SEQUENCE</scope>
    <source>
        <strain evidence="15">Duluth1</strain>
        <tissue evidence="15">Whole animal</tissue>
    </source>
</reference>
<comment type="subcellular location">
    <subcellularLocation>
        <location evidence="1">Cell membrane</location>
        <topology evidence="1">Multi-pass membrane protein</topology>
    </subcellularLocation>
</comment>
<feature type="region of interest" description="Disordered" evidence="13">
    <location>
        <begin position="485"/>
        <end position="523"/>
    </location>
</feature>
<dbReference type="GO" id="GO:0005886">
    <property type="term" value="C:plasma membrane"/>
    <property type="evidence" value="ECO:0007669"/>
    <property type="project" value="UniProtKB-SubCell"/>
</dbReference>
<keyword evidence="9" id="KW-0406">Ion transport</keyword>
<dbReference type="AlphaFoldDB" id="A0A9D4E882"/>
<evidence type="ECO:0000256" key="1">
    <source>
        <dbReference type="ARBA" id="ARBA00004651"/>
    </source>
</evidence>